<proteinExistence type="predicted"/>
<organism evidence="3 4">
    <name type="scientific">Rhodofomes roseus</name>
    <dbReference type="NCBI Taxonomy" id="34475"/>
    <lineage>
        <taxon>Eukaryota</taxon>
        <taxon>Fungi</taxon>
        <taxon>Dikarya</taxon>
        <taxon>Basidiomycota</taxon>
        <taxon>Agaricomycotina</taxon>
        <taxon>Agaricomycetes</taxon>
        <taxon>Polyporales</taxon>
        <taxon>Rhodofomes</taxon>
    </lineage>
</organism>
<evidence type="ECO:0000256" key="2">
    <source>
        <dbReference type="SAM" id="Phobius"/>
    </source>
</evidence>
<dbReference type="EMBL" id="JADCUA010000018">
    <property type="protein sequence ID" value="KAH9833407.1"/>
    <property type="molecule type" value="Genomic_DNA"/>
</dbReference>
<dbReference type="Proteomes" id="UP000814176">
    <property type="component" value="Unassembled WGS sequence"/>
</dbReference>
<gene>
    <name evidence="3" type="ORF">C8Q71DRAFT_181469</name>
</gene>
<accession>A0ABQ8K7Z5</accession>
<keyword evidence="2" id="KW-0472">Membrane</keyword>
<evidence type="ECO:0000256" key="1">
    <source>
        <dbReference type="SAM" id="MobiDB-lite"/>
    </source>
</evidence>
<feature type="transmembrane region" description="Helical" evidence="2">
    <location>
        <begin position="244"/>
        <end position="264"/>
    </location>
</feature>
<evidence type="ECO:0000313" key="3">
    <source>
        <dbReference type="EMBL" id="KAH9833407.1"/>
    </source>
</evidence>
<dbReference type="RefSeq" id="XP_047776147.1">
    <property type="nucleotide sequence ID" value="XM_047916812.1"/>
</dbReference>
<protein>
    <submittedName>
        <fullName evidence="3">Uncharacterized protein</fullName>
    </submittedName>
</protein>
<evidence type="ECO:0000313" key="4">
    <source>
        <dbReference type="Proteomes" id="UP000814176"/>
    </source>
</evidence>
<dbReference type="GeneID" id="71997544"/>
<keyword evidence="2" id="KW-1133">Transmembrane helix</keyword>
<name>A0ABQ8K7Z5_9APHY</name>
<keyword evidence="4" id="KW-1185">Reference proteome</keyword>
<reference evidence="3 4" key="1">
    <citation type="journal article" date="2021" name="Environ. Microbiol.">
        <title>Gene family expansions and transcriptome signatures uncover fungal adaptations to wood decay.</title>
        <authorList>
            <person name="Hage H."/>
            <person name="Miyauchi S."/>
            <person name="Viragh M."/>
            <person name="Drula E."/>
            <person name="Min B."/>
            <person name="Chaduli D."/>
            <person name="Navarro D."/>
            <person name="Favel A."/>
            <person name="Norest M."/>
            <person name="Lesage-Meessen L."/>
            <person name="Balint B."/>
            <person name="Merenyi Z."/>
            <person name="de Eugenio L."/>
            <person name="Morin E."/>
            <person name="Martinez A.T."/>
            <person name="Baldrian P."/>
            <person name="Stursova M."/>
            <person name="Martinez M.J."/>
            <person name="Novotny C."/>
            <person name="Magnuson J.K."/>
            <person name="Spatafora J.W."/>
            <person name="Maurice S."/>
            <person name="Pangilinan J."/>
            <person name="Andreopoulos W."/>
            <person name="LaButti K."/>
            <person name="Hundley H."/>
            <person name="Na H."/>
            <person name="Kuo A."/>
            <person name="Barry K."/>
            <person name="Lipzen A."/>
            <person name="Henrissat B."/>
            <person name="Riley R."/>
            <person name="Ahrendt S."/>
            <person name="Nagy L.G."/>
            <person name="Grigoriev I.V."/>
            <person name="Martin F."/>
            <person name="Rosso M.N."/>
        </authorList>
    </citation>
    <scope>NUCLEOTIDE SEQUENCE [LARGE SCALE GENOMIC DNA]</scope>
    <source>
        <strain evidence="3 4">CIRM-BRFM 1785</strain>
    </source>
</reference>
<feature type="region of interest" description="Disordered" evidence="1">
    <location>
        <begin position="1"/>
        <end position="22"/>
    </location>
</feature>
<sequence>MHATARPAVIDGDRPPDATSASSYALCAPPPGPISLLTSPIVSRAPLGLGRAWMQNSYTTCRSWAMCVTRAGFPLLPDQARRDDGACASDRVVGSSVEDGRGAARGCSCASVHSAGKCVSVIVRWWRSRWWSGSRCAIRFLVSGAVIPAPRLDKDISLPVPVCPTTWIAPSSSRQVSLPYRPSPYVARQPDLSGLPLFEGHLPSSCHPSCRSMCIVYLHHHFIIIAKCDVPGYLAPLPVDLTSLGFITITVFTISHVPVLSALVPASRSRLRD</sequence>
<keyword evidence="2" id="KW-0812">Transmembrane</keyword>
<comment type="caution">
    <text evidence="3">The sequence shown here is derived from an EMBL/GenBank/DDBJ whole genome shotgun (WGS) entry which is preliminary data.</text>
</comment>